<organism evidence="18 19">
    <name type="scientific">Carnegiea gigantea</name>
    <dbReference type="NCBI Taxonomy" id="171969"/>
    <lineage>
        <taxon>Eukaryota</taxon>
        <taxon>Viridiplantae</taxon>
        <taxon>Streptophyta</taxon>
        <taxon>Embryophyta</taxon>
        <taxon>Tracheophyta</taxon>
        <taxon>Spermatophyta</taxon>
        <taxon>Magnoliopsida</taxon>
        <taxon>eudicotyledons</taxon>
        <taxon>Gunneridae</taxon>
        <taxon>Pentapetalae</taxon>
        <taxon>Caryophyllales</taxon>
        <taxon>Cactineae</taxon>
        <taxon>Cactaceae</taxon>
        <taxon>Cactoideae</taxon>
        <taxon>Echinocereeae</taxon>
        <taxon>Carnegiea</taxon>
    </lineage>
</organism>
<evidence type="ECO:0000256" key="8">
    <source>
        <dbReference type="ARBA" id="ARBA00022490"/>
    </source>
</evidence>
<keyword evidence="12" id="KW-0269">Exonuclease</keyword>
<comment type="subunit">
    <text evidence="6">Component of the CCR4-NOT complex, at least composed of CRR4 and CAF1 proteins.</text>
</comment>
<dbReference type="EC" id="3.1.13.4" evidence="7"/>
<comment type="subcellular location">
    <subcellularLocation>
        <location evidence="4">Cytoplasm</location>
    </subcellularLocation>
    <subcellularLocation>
        <location evidence="3">Nucleus</location>
    </subcellularLocation>
</comment>
<evidence type="ECO:0000256" key="10">
    <source>
        <dbReference type="ARBA" id="ARBA00022723"/>
    </source>
</evidence>
<reference evidence="18" key="1">
    <citation type="submission" date="2022-04" db="EMBL/GenBank/DDBJ databases">
        <title>Carnegiea gigantea Genome sequencing and assembly v2.</title>
        <authorList>
            <person name="Copetti D."/>
            <person name="Sanderson M.J."/>
            <person name="Burquez A."/>
            <person name="Wojciechowski M.F."/>
        </authorList>
    </citation>
    <scope>NUCLEOTIDE SEQUENCE</scope>
    <source>
        <strain evidence="18">SGP5-SGP5p</strain>
        <tissue evidence="18">Aerial part</tissue>
    </source>
</reference>
<evidence type="ECO:0000256" key="5">
    <source>
        <dbReference type="ARBA" id="ARBA00008372"/>
    </source>
</evidence>
<dbReference type="Pfam" id="PF04857">
    <property type="entry name" value="CAF1"/>
    <property type="match status" value="1"/>
</dbReference>
<proteinExistence type="inferred from homology"/>
<evidence type="ECO:0000256" key="14">
    <source>
        <dbReference type="ARBA" id="ARBA00023015"/>
    </source>
</evidence>
<comment type="catalytic activity">
    <reaction evidence="1">
        <text>Exonucleolytic cleavage of poly(A) to 5'-AMP.</text>
        <dbReference type="EC" id="3.1.13.4"/>
    </reaction>
</comment>
<evidence type="ECO:0000256" key="15">
    <source>
        <dbReference type="ARBA" id="ARBA00023163"/>
    </source>
</evidence>
<dbReference type="InterPro" id="IPR039637">
    <property type="entry name" value="CNOT7/CNOT8/Pop2"/>
</dbReference>
<sequence>MGVITAEWWHNFDAEMSLLGCMLETHKIASIDTEFPRLIRSTPRKADAFARYEDVKSNVARSILIQVGVTWVTFHGLYDLAHLVPLFTGRPLPESLFDFVVLVERWFGRVFDIKSMAGPYRHMLGNPEYLGLEKLATMVGVNRVGRAHQAGSDSLVTAQVFSRFITIFCNLEKPTPVESVFQLEGFLFGVSIRVVCPSNRYHDHHVNNNLSTLVSNMSHLIIK</sequence>
<evidence type="ECO:0000256" key="17">
    <source>
        <dbReference type="ARBA" id="ARBA00025148"/>
    </source>
</evidence>
<protein>
    <recommendedName>
        <fullName evidence="7">poly(A)-specific ribonuclease</fullName>
        <ecNumber evidence="7">3.1.13.4</ecNumber>
    </recommendedName>
</protein>
<evidence type="ECO:0000256" key="6">
    <source>
        <dbReference type="ARBA" id="ARBA00011757"/>
    </source>
</evidence>
<evidence type="ECO:0000256" key="12">
    <source>
        <dbReference type="ARBA" id="ARBA00022839"/>
    </source>
</evidence>
<dbReference type="GO" id="GO:0046872">
    <property type="term" value="F:metal ion binding"/>
    <property type="evidence" value="ECO:0007669"/>
    <property type="project" value="UniProtKB-KW"/>
</dbReference>
<evidence type="ECO:0000256" key="2">
    <source>
        <dbReference type="ARBA" id="ARBA00001968"/>
    </source>
</evidence>
<name>A0A9Q1JXZ0_9CARY</name>
<keyword evidence="14" id="KW-0805">Transcription regulation</keyword>
<evidence type="ECO:0000313" key="18">
    <source>
        <dbReference type="EMBL" id="KAJ8433466.1"/>
    </source>
</evidence>
<dbReference type="GO" id="GO:0003723">
    <property type="term" value="F:RNA binding"/>
    <property type="evidence" value="ECO:0007669"/>
    <property type="project" value="UniProtKB-KW"/>
</dbReference>
<comment type="caution">
    <text evidence="18">The sequence shown here is derived from an EMBL/GenBank/DDBJ whole genome shotgun (WGS) entry which is preliminary data.</text>
</comment>
<evidence type="ECO:0000256" key="9">
    <source>
        <dbReference type="ARBA" id="ARBA00022722"/>
    </source>
</evidence>
<dbReference type="InterPro" id="IPR012337">
    <property type="entry name" value="RNaseH-like_sf"/>
</dbReference>
<dbReference type="SUPFAM" id="SSF53098">
    <property type="entry name" value="Ribonuclease H-like"/>
    <property type="match status" value="1"/>
</dbReference>
<evidence type="ECO:0000256" key="11">
    <source>
        <dbReference type="ARBA" id="ARBA00022801"/>
    </source>
</evidence>
<evidence type="ECO:0000256" key="7">
    <source>
        <dbReference type="ARBA" id="ARBA00012161"/>
    </source>
</evidence>
<keyword evidence="11" id="KW-0378">Hydrolase</keyword>
<dbReference type="GO" id="GO:0005737">
    <property type="term" value="C:cytoplasm"/>
    <property type="evidence" value="ECO:0007669"/>
    <property type="project" value="UniProtKB-SubCell"/>
</dbReference>
<dbReference type="InterPro" id="IPR006941">
    <property type="entry name" value="RNase_CAF1"/>
</dbReference>
<dbReference type="GO" id="GO:0030014">
    <property type="term" value="C:CCR4-NOT complex"/>
    <property type="evidence" value="ECO:0007669"/>
    <property type="project" value="InterPro"/>
</dbReference>
<evidence type="ECO:0000313" key="19">
    <source>
        <dbReference type="Proteomes" id="UP001153076"/>
    </source>
</evidence>
<keyword evidence="9" id="KW-0540">Nuclease</keyword>
<comment type="function">
    <text evidence="17">Ubiquitous transcription factor required for a diverse set of processes. It is a component of the CCR4 complex involved in the control of gene expression.</text>
</comment>
<dbReference type="EMBL" id="JAKOGI010000538">
    <property type="protein sequence ID" value="KAJ8433466.1"/>
    <property type="molecule type" value="Genomic_DNA"/>
</dbReference>
<keyword evidence="10" id="KW-0479">Metal-binding</keyword>
<comment type="similarity">
    <text evidence="5">Belongs to the CAF1 family.</text>
</comment>
<keyword evidence="15" id="KW-0804">Transcription</keyword>
<keyword evidence="8" id="KW-0963">Cytoplasm</keyword>
<accession>A0A9Q1JXZ0</accession>
<dbReference type="GO" id="GO:0005634">
    <property type="term" value="C:nucleus"/>
    <property type="evidence" value="ECO:0007669"/>
    <property type="project" value="UniProtKB-SubCell"/>
</dbReference>
<evidence type="ECO:0000256" key="13">
    <source>
        <dbReference type="ARBA" id="ARBA00022884"/>
    </source>
</evidence>
<dbReference type="InterPro" id="IPR036397">
    <property type="entry name" value="RNaseH_sf"/>
</dbReference>
<keyword evidence="13" id="KW-0694">RNA-binding</keyword>
<comment type="cofactor">
    <cofactor evidence="2">
        <name>a divalent metal cation</name>
        <dbReference type="ChEBI" id="CHEBI:60240"/>
    </cofactor>
</comment>
<evidence type="ECO:0000256" key="16">
    <source>
        <dbReference type="ARBA" id="ARBA00023242"/>
    </source>
</evidence>
<evidence type="ECO:0000256" key="1">
    <source>
        <dbReference type="ARBA" id="ARBA00001663"/>
    </source>
</evidence>
<dbReference type="GO" id="GO:0004535">
    <property type="term" value="F:poly(A)-specific ribonuclease activity"/>
    <property type="evidence" value="ECO:0007669"/>
    <property type="project" value="UniProtKB-EC"/>
</dbReference>
<keyword evidence="16" id="KW-0539">Nucleus</keyword>
<keyword evidence="19" id="KW-1185">Reference proteome</keyword>
<dbReference type="OrthoDB" id="696953at2759"/>
<evidence type="ECO:0000256" key="3">
    <source>
        <dbReference type="ARBA" id="ARBA00004123"/>
    </source>
</evidence>
<gene>
    <name evidence="18" type="ORF">Cgig2_014507</name>
</gene>
<evidence type="ECO:0000256" key="4">
    <source>
        <dbReference type="ARBA" id="ARBA00004496"/>
    </source>
</evidence>
<dbReference type="Gene3D" id="3.30.420.10">
    <property type="entry name" value="Ribonuclease H-like superfamily/Ribonuclease H"/>
    <property type="match status" value="2"/>
</dbReference>
<dbReference type="PANTHER" id="PTHR10797">
    <property type="entry name" value="CCR4-NOT TRANSCRIPTION COMPLEX SUBUNIT"/>
    <property type="match status" value="1"/>
</dbReference>
<dbReference type="AlphaFoldDB" id="A0A9Q1JXZ0"/>
<dbReference type="Proteomes" id="UP001153076">
    <property type="component" value="Unassembled WGS sequence"/>
</dbReference>